<keyword evidence="3 8" id="KW-0813">Transport</keyword>
<feature type="transmembrane region" description="Helical" evidence="8">
    <location>
        <begin position="254"/>
        <end position="274"/>
    </location>
</feature>
<evidence type="ECO:0000256" key="5">
    <source>
        <dbReference type="ARBA" id="ARBA00022692"/>
    </source>
</evidence>
<name>A0A948WUU2_9BACT</name>
<evidence type="ECO:0000313" key="11">
    <source>
        <dbReference type="Proteomes" id="UP000783796"/>
    </source>
</evidence>
<dbReference type="Gene3D" id="3.40.1710.10">
    <property type="entry name" value="abc type-2 transporter like domain"/>
    <property type="match status" value="1"/>
</dbReference>
<gene>
    <name evidence="10" type="ORF">H9777_02390</name>
</gene>
<comment type="caution">
    <text evidence="10">The sequence shown here is derived from an EMBL/GenBank/DDBJ whole genome shotgun (WGS) entry which is preliminary data.</text>
</comment>
<feature type="transmembrane region" description="Helical" evidence="8">
    <location>
        <begin position="171"/>
        <end position="196"/>
    </location>
</feature>
<keyword evidence="7 8" id="KW-0472">Membrane</keyword>
<organism evidence="10 11">
    <name type="scientific">Candidatus Phocaeicola faecigallinarum</name>
    <dbReference type="NCBI Taxonomy" id="2838732"/>
    <lineage>
        <taxon>Bacteria</taxon>
        <taxon>Pseudomonadati</taxon>
        <taxon>Bacteroidota</taxon>
        <taxon>Bacteroidia</taxon>
        <taxon>Bacteroidales</taxon>
        <taxon>Bacteroidaceae</taxon>
        <taxon>Phocaeicola</taxon>
    </lineage>
</organism>
<feature type="transmembrane region" description="Helical" evidence="8">
    <location>
        <begin position="345"/>
        <end position="363"/>
    </location>
</feature>
<evidence type="ECO:0000256" key="7">
    <source>
        <dbReference type="ARBA" id="ARBA00023136"/>
    </source>
</evidence>
<comment type="subcellular location">
    <subcellularLocation>
        <location evidence="1 8">Cell membrane</location>
        <topology evidence="1 8">Multi-pass membrane protein</topology>
    </subcellularLocation>
</comment>
<keyword evidence="6 8" id="KW-1133">Transmembrane helix</keyword>
<dbReference type="InterPro" id="IPR013525">
    <property type="entry name" value="ABC2_TM"/>
</dbReference>
<evidence type="ECO:0000256" key="8">
    <source>
        <dbReference type="RuleBase" id="RU361157"/>
    </source>
</evidence>
<feature type="domain" description="ABC transmembrane type-2" evidence="9">
    <location>
        <begin position="128"/>
        <end position="366"/>
    </location>
</feature>
<dbReference type="GO" id="GO:0043190">
    <property type="term" value="C:ATP-binding cassette (ABC) transporter complex"/>
    <property type="evidence" value="ECO:0007669"/>
    <property type="project" value="InterPro"/>
</dbReference>
<comment type="similarity">
    <text evidence="2 8">Belongs to the ABC-2 integral membrane protein family.</text>
</comment>
<sequence length="368" mass="40908">MKQFITFVRKEFLHIFRDSRTMLILLGMPMVQMLLFGFAITTEVRNTKVAVFDPSQSMETRAIKERFDASEYFTIAEEIRDVSRINDVFKYGEIGLVMVFSDDFENELHQGGDAAVQLITDGTEPNQASMITGYASNILAQSMQELSEGSSVPCRIIPEIRMLYNPQAESAYNFVPGVMGMILMLICAMMTSIAIVREKENGTMEILLVSPMKPIYIILSKVTPYFTLSMVNLITILLLSVYVLGVPIAGSLPLLLFVSVIFIFLALSLGLLISNVVNTQVAAMLVSGMGLMMPVMLLSGLIFPVESMPLPLQCLSAIVPARWYVDAIRKIMIQGAEIQFVLKEIGILLFVTVALVALSLKTFKNRLN</sequence>
<feature type="transmembrane region" description="Helical" evidence="8">
    <location>
        <begin position="281"/>
        <end position="303"/>
    </location>
</feature>
<evidence type="ECO:0000313" key="10">
    <source>
        <dbReference type="EMBL" id="MBU3837177.1"/>
    </source>
</evidence>
<evidence type="ECO:0000259" key="9">
    <source>
        <dbReference type="PROSITE" id="PS51012"/>
    </source>
</evidence>
<protein>
    <recommendedName>
        <fullName evidence="8">Transport permease protein</fullName>
    </recommendedName>
</protein>
<dbReference type="InterPro" id="IPR047817">
    <property type="entry name" value="ABC2_TM_bact-type"/>
</dbReference>
<dbReference type="InterPro" id="IPR000412">
    <property type="entry name" value="ABC_2_transport"/>
</dbReference>
<accession>A0A948WUU2</accession>
<keyword evidence="4 8" id="KW-1003">Cell membrane</keyword>
<dbReference type="AlphaFoldDB" id="A0A948WUU2"/>
<proteinExistence type="inferred from homology"/>
<reference evidence="10" key="2">
    <citation type="submission" date="2021-04" db="EMBL/GenBank/DDBJ databases">
        <authorList>
            <person name="Gilroy R."/>
        </authorList>
    </citation>
    <scope>NUCLEOTIDE SEQUENCE</scope>
    <source>
        <strain evidence="10">G4-2901</strain>
    </source>
</reference>
<feature type="transmembrane region" description="Helical" evidence="8">
    <location>
        <begin position="21"/>
        <end position="40"/>
    </location>
</feature>
<dbReference type="InterPro" id="IPR051449">
    <property type="entry name" value="ABC-2_transporter_component"/>
</dbReference>
<dbReference type="GO" id="GO:0140359">
    <property type="term" value="F:ABC-type transporter activity"/>
    <property type="evidence" value="ECO:0007669"/>
    <property type="project" value="InterPro"/>
</dbReference>
<evidence type="ECO:0000256" key="2">
    <source>
        <dbReference type="ARBA" id="ARBA00007783"/>
    </source>
</evidence>
<feature type="transmembrane region" description="Helical" evidence="8">
    <location>
        <begin position="222"/>
        <end position="248"/>
    </location>
</feature>
<dbReference type="Proteomes" id="UP000783796">
    <property type="component" value="Unassembled WGS sequence"/>
</dbReference>
<evidence type="ECO:0000256" key="4">
    <source>
        <dbReference type="ARBA" id="ARBA00022475"/>
    </source>
</evidence>
<evidence type="ECO:0000256" key="6">
    <source>
        <dbReference type="ARBA" id="ARBA00022989"/>
    </source>
</evidence>
<keyword evidence="5 8" id="KW-0812">Transmembrane</keyword>
<evidence type="ECO:0000256" key="3">
    <source>
        <dbReference type="ARBA" id="ARBA00022448"/>
    </source>
</evidence>
<dbReference type="PANTHER" id="PTHR30294">
    <property type="entry name" value="MEMBRANE COMPONENT OF ABC TRANSPORTER YHHJ-RELATED"/>
    <property type="match status" value="1"/>
</dbReference>
<dbReference type="EMBL" id="JAHLFW010000023">
    <property type="protein sequence ID" value="MBU3837177.1"/>
    <property type="molecule type" value="Genomic_DNA"/>
</dbReference>
<dbReference type="PRINTS" id="PR00164">
    <property type="entry name" value="ABC2TRNSPORT"/>
</dbReference>
<dbReference type="PROSITE" id="PS51012">
    <property type="entry name" value="ABC_TM2"/>
    <property type="match status" value="1"/>
</dbReference>
<reference evidence="10" key="1">
    <citation type="journal article" date="2021" name="PeerJ">
        <title>Extensive microbial diversity within the chicken gut microbiome revealed by metagenomics and culture.</title>
        <authorList>
            <person name="Gilroy R."/>
            <person name="Ravi A."/>
            <person name="Getino M."/>
            <person name="Pursley I."/>
            <person name="Horton D.L."/>
            <person name="Alikhan N.F."/>
            <person name="Baker D."/>
            <person name="Gharbi K."/>
            <person name="Hall N."/>
            <person name="Watson M."/>
            <person name="Adriaenssens E.M."/>
            <person name="Foster-Nyarko E."/>
            <person name="Jarju S."/>
            <person name="Secka A."/>
            <person name="Antonio M."/>
            <person name="Oren A."/>
            <person name="Chaudhuri R.R."/>
            <person name="La Ragione R."/>
            <person name="Hildebrand F."/>
            <person name="Pallen M.J."/>
        </authorList>
    </citation>
    <scope>NUCLEOTIDE SEQUENCE</scope>
    <source>
        <strain evidence="10">G4-2901</strain>
    </source>
</reference>
<dbReference type="PANTHER" id="PTHR30294:SF29">
    <property type="entry name" value="MULTIDRUG ABC TRANSPORTER PERMEASE YBHS-RELATED"/>
    <property type="match status" value="1"/>
</dbReference>
<dbReference type="Pfam" id="PF12698">
    <property type="entry name" value="ABC2_membrane_3"/>
    <property type="match status" value="1"/>
</dbReference>
<evidence type="ECO:0000256" key="1">
    <source>
        <dbReference type="ARBA" id="ARBA00004651"/>
    </source>
</evidence>